<name>A0A1G8VGH5_9GAMM</name>
<feature type="region of interest" description="Disordered" evidence="1">
    <location>
        <begin position="310"/>
        <end position="330"/>
    </location>
</feature>
<dbReference type="InterPro" id="IPR038610">
    <property type="entry name" value="FliK-like_C_sf"/>
</dbReference>
<evidence type="ECO:0000313" key="4">
    <source>
        <dbReference type="Proteomes" id="UP000198525"/>
    </source>
</evidence>
<dbReference type="Pfam" id="PF02120">
    <property type="entry name" value="Flg_hook"/>
    <property type="match status" value="1"/>
</dbReference>
<feature type="region of interest" description="Disordered" evidence="1">
    <location>
        <begin position="22"/>
        <end position="89"/>
    </location>
</feature>
<dbReference type="STRING" id="376427.SAMN04487954_106206"/>
<dbReference type="Proteomes" id="UP000198525">
    <property type="component" value="Unassembled WGS sequence"/>
</dbReference>
<evidence type="ECO:0000259" key="2">
    <source>
        <dbReference type="Pfam" id="PF02120"/>
    </source>
</evidence>
<dbReference type="OrthoDB" id="5296742at2"/>
<feature type="domain" description="Flagellar hook-length control protein-like C-terminal" evidence="2">
    <location>
        <begin position="405"/>
        <end position="469"/>
    </location>
</feature>
<organism evidence="3 4">
    <name type="scientific">Billgrantia gudaonensis</name>
    <dbReference type="NCBI Taxonomy" id="376427"/>
    <lineage>
        <taxon>Bacteria</taxon>
        <taxon>Pseudomonadati</taxon>
        <taxon>Pseudomonadota</taxon>
        <taxon>Gammaproteobacteria</taxon>
        <taxon>Oceanospirillales</taxon>
        <taxon>Halomonadaceae</taxon>
        <taxon>Billgrantia</taxon>
    </lineage>
</organism>
<feature type="compositionally biased region" description="Basic and acidic residues" evidence="1">
    <location>
        <begin position="42"/>
        <end position="54"/>
    </location>
</feature>
<protein>
    <submittedName>
        <fullName evidence="3">Hook-length control protein FliK</fullName>
    </submittedName>
</protein>
<evidence type="ECO:0000313" key="3">
    <source>
        <dbReference type="EMBL" id="SDJ65201.1"/>
    </source>
</evidence>
<feature type="compositionally biased region" description="Low complexity" evidence="1">
    <location>
        <begin position="205"/>
        <end position="222"/>
    </location>
</feature>
<proteinExistence type="predicted"/>
<dbReference type="AlphaFoldDB" id="A0A1G8VGH5"/>
<dbReference type="EMBL" id="FNES01000006">
    <property type="protein sequence ID" value="SDJ65201.1"/>
    <property type="molecule type" value="Genomic_DNA"/>
</dbReference>
<gene>
    <name evidence="3" type="ORF">SAMN04487954_106206</name>
</gene>
<reference evidence="3 4" key="1">
    <citation type="submission" date="2016-10" db="EMBL/GenBank/DDBJ databases">
        <authorList>
            <person name="de Groot N.N."/>
        </authorList>
    </citation>
    <scope>NUCLEOTIDE SEQUENCE [LARGE SCALE GENOMIC DNA]</scope>
    <source>
        <strain evidence="3 4">CGMCC 1.6133</strain>
    </source>
</reference>
<feature type="region of interest" description="Disordered" evidence="1">
    <location>
        <begin position="197"/>
        <end position="222"/>
    </location>
</feature>
<keyword evidence="4" id="KW-1185">Reference proteome</keyword>
<accession>A0A1G8VGH5</accession>
<feature type="region of interest" description="Disordered" evidence="1">
    <location>
        <begin position="246"/>
        <end position="279"/>
    </location>
</feature>
<feature type="region of interest" description="Disordered" evidence="1">
    <location>
        <begin position="390"/>
        <end position="413"/>
    </location>
</feature>
<dbReference type="InterPro" id="IPR021136">
    <property type="entry name" value="Flagellar_hook_control-like_C"/>
</dbReference>
<evidence type="ECO:0000256" key="1">
    <source>
        <dbReference type="SAM" id="MobiDB-lite"/>
    </source>
</evidence>
<sequence length="484" mass="50486">MSGITPLLDTLLHQVLGKRVDVQPPRDLNEPVRPVNPGEGPKALHSDSRLDGRRPSGAPLTGLSPTPQRGAAPSQRLPLAEATQQASAQTHFSASARTIADVLLRFPAPPSVLSTQVPLMRADEPPNATELAQRLQGGVRDSGLFYESHLSRWYRGEMSRQQLQREPQMMRTLQFTPVASTPSQPLMRAPLTNALAQGSAQPGMANQAAQTGATSQAAPTANAPQAAASASAVRQVGQAAALGSVTGAQGGETPAPRGSQVPQPMPGATGMLGTSQPASKGAAQAAGSYAATGALLPGVGAAVGEASPAASRAAPQPGMPGVEAASVRDTTEPGALQARGGVAEQPVHESLQSLVRHQLEMLVSPVLRWEGDVWSGIFMALMVQIPAAAQREGQGGEQERSDDGEEEQTWHSELRLEVPRLGEIKVALWLKDTQVRVELRSADEATLSSLRAGASRLQERLLSAGLEEALIDTRLVGGEDAGDG</sequence>
<dbReference type="Gene3D" id="3.30.750.140">
    <property type="match status" value="1"/>
</dbReference>
<dbReference type="RefSeq" id="WP_089685534.1">
    <property type="nucleotide sequence ID" value="NZ_FNES01000006.1"/>
</dbReference>